<keyword evidence="1" id="KW-0812">Transmembrane</keyword>
<name>A0A242A3R4_9ENTE</name>
<dbReference type="InterPro" id="IPR015943">
    <property type="entry name" value="WD40/YVTN_repeat-like_dom_sf"/>
</dbReference>
<feature type="transmembrane region" description="Helical" evidence="1">
    <location>
        <begin position="7"/>
        <end position="30"/>
    </location>
</feature>
<dbReference type="SUPFAM" id="SSF110296">
    <property type="entry name" value="Oligoxyloglucan reducing end-specific cellobiohydrolase"/>
    <property type="match status" value="1"/>
</dbReference>
<comment type="caution">
    <text evidence="2">The sequence shown here is derived from an EMBL/GenBank/DDBJ whole genome shotgun (WGS) entry which is preliminary data.</text>
</comment>
<dbReference type="STRING" id="1834191.A5886_000739"/>
<gene>
    <name evidence="2" type="ORF">A5886_000739</name>
</gene>
<reference evidence="2 3" key="1">
    <citation type="submission" date="2017-05" db="EMBL/GenBank/DDBJ databases">
        <title>The Genome Sequence of Enterococcus sp. 8G7_MSG3316.</title>
        <authorList>
            <consortium name="The Broad Institute Genomics Platform"/>
            <consortium name="The Broad Institute Genomic Center for Infectious Diseases"/>
            <person name="Earl A."/>
            <person name="Manson A."/>
            <person name="Schwartman J."/>
            <person name="Gilmore M."/>
            <person name="Abouelleil A."/>
            <person name="Cao P."/>
            <person name="Chapman S."/>
            <person name="Cusick C."/>
            <person name="Shea T."/>
            <person name="Young S."/>
            <person name="Neafsey D."/>
            <person name="Nusbaum C."/>
            <person name="Birren B."/>
        </authorList>
    </citation>
    <scope>NUCLEOTIDE SEQUENCE [LARGE SCALE GENOMIC DNA]</scope>
    <source>
        <strain evidence="2 3">8G7_MSG3316</strain>
    </source>
</reference>
<dbReference type="EMBL" id="NGKU01000001">
    <property type="protein sequence ID" value="OTN75664.1"/>
    <property type="molecule type" value="Genomic_DNA"/>
</dbReference>
<accession>A0A242A3R4</accession>
<protein>
    <submittedName>
        <fullName evidence="2">Uncharacterized protein</fullName>
    </submittedName>
</protein>
<dbReference type="RefSeq" id="WP_086273697.1">
    <property type="nucleotide sequence ID" value="NZ_NGKU01000001.1"/>
</dbReference>
<keyword evidence="1" id="KW-1133">Transmembrane helix</keyword>
<dbReference type="Proteomes" id="UP000195043">
    <property type="component" value="Unassembled WGS sequence"/>
</dbReference>
<proteinExistence type="predicted"/>
<dbReference type="AlphaFoldDB" id="A0A242A3R4"/>
<keyword evidence="3" id="KW-1185">Reference proteome</keyword>
<sequence length="450" mass="49932">MKERKTVVIRIALAIALTLVVIGLVVWFVLGFSLGRFVGDHTEATATSQTSQTTIKEQNVDYFNQFLPFESEYSYEPSMEGANLFYDLMRYFSSEKVTDDVRIESYSVTGAAYEEGVLTVTFTVWPETINRDQMVAYWGKVADDGSVRDICWQVTIDTTSQGDTAITKVATGDASLITEDNNQITVDENSNQTIDYKTEVGKDQLKLTYDGWKNQVILPYALSDFFGGEYSGDKQSLIDQSYVLTPDQTGFIRTAYATDDSARETVYYTYTDDQGSSWHDVVLEKDAAAIRYRKVAFGDDGFGYIFLSGGRVMSLEGYLSYITTDGGKTWTEHQVVEGVSSLLTDACYLNETLGFMSLGGVTPSEPNLYVTTDGGNTWLQSSFTMPDDLKKVFVVAEAPYEEDGALKVKVNQGSLGDYKGGNVKGIFISEDQGLTWTFEKEEAEETSEAG</sequence>
<evidence type="ECO:0000256" key="1">
    <source>
        <dbReference type="SAM" id="Phobius"/>
    </source>
</evidence>
<dbReference type="OrthoDB" id="47917at2"/>
<dbReference type="Gene3D" id="2.130.10.10">
    <property type="entry name" value="YVTN repeat-like/Quinoprotein amine dehydrogenase"/>
    <property type="match status" value="1"/>
</dbReference>
<evidence type="ECO:0000313" key="2">
    <source>
        <dbReference type="EMBL" id="OTN75664.1"/>
    </source>
</evidence>
<evidence type="ECO:0000313" key="3">
    <source>
        <dbReference type="Proteomes" id="UP000195043"/>
    </source>
</evidence>
<organism evidence="2 3">
    <name type="scientific">Candidatus Enterococcus testudinis</name>
    <dbReference type="NCBI Taxonomy" id="1834191"/>
    <lineage>
        <taxon>Bacteria</taxon>
        <taxon>Bacillati</taxon>
        <taxon>Bacillota</taxon>
        <taxon>Bacilli</taxon>
        <taxon>Lactobacillales</taxon>
        <taxon>Enterococcaceae</taxon>
        <taxon>Enterococcus</taxon>
    </lineage>
</organism>
<keyword evidence="1" id="KW-0472">Membrane</keyword>